<name>A0A0K2JG34_SPIKU</name>
<dbReference type="Proteomes" id="UP000062963">
    <property type="component" value="Chromosome"/>
</dbReference>
<dbReference type="AlphaFoldDB" id="A0A0K2JG34"/>
<dbReference type="KEGG" id="skn:SKUN_00487"/>
<protein>
    <submittedName>
        <fullName evidence="1">Uncharacterized protein</fullName>
    </submittedName>
</protein>
<proteinExistence type="predicted"/>
<accession>A0A0K2JG34</accession>
<organism evidence="1 2">
    <name type="scientific">Spiroplasma kunkelii CR2-3x</name>
    <dbReference type="NCBI Taxonomy" id="273035"/>
    <lineage>
        <taxon>Bacteria</taxon>
        <taxon>Bacillati</taxon>
        <taxon>Mycoplasmatota</taxon>
        <taxon>Mollicutes</taxon>
        <taxon>Entomoplasmatales</taxon>
        <taxon>Spiroplasmataceae</taxon>
        <taxon>Spiroplasma</taxon>
    </lineage>
</organism>
<dbReference type="EMBL" id="CP010899">
    <property type="protein sequence ID" value="ALA97388.1"/>
    <property type="molecule type" value="Genomic_DNA"/>
</dbReference>
<gene>
    <name evidence="1" type="ORF">SKUN_00487</name>
</gene>
<sequence>MKIFTLGMIAATTTSVAGMPNINKGTSTVQTHEFVQEVVEYSIASMTGTDTFPAQKLASGFVNKQKSLVFEYGNYANTWAEFVQKYPKFKFTTLSMKTNLKGDQKKEDLSKYTFNTADFKLQEQNGQFIIKTIESKYITDFIRLSVLGQVKEDKKIINFGVLYNINISQQYIKPYPFFSSETDKIQFYHE</sequence>
<dbReference type="RefSeq" id="WP_053390681.1">
    <property type="nucleotide sequence ID" value="NZ_CP010899.1"/>
</dbReference>
<dbReference type="STRING" id="273035.SKUN_00487"/>
<dbReference type="PATRIC" id="fig|273035.7.peg.580"/>
<dbReference type="OrthoDB" id="390270at2"/>
<reference evidence="1 2" key="1">
    <citation type="journal article" date="2015" name="Genome Announc.">
        <title>Complete Genome Sequence of Spiroplasma kunkelii Strain CR2-3x, Causal Agent of Corn Stunt Disease in Zea mays L.</title>
        <authorList>
            <person name="Davis R.E."/>
            <person name="Shao J."/>
            <person name="Dally E.L."/>
            <person name="Zhao Y."/>
            <person name="Gasparich G.E."/>
            <person name="Gaynor B.J."/>
            <person name="Athey J.C."/>
            <person name="Harrison N.A."/>
            <person name="Donofrio N."/>
        </authorList>
    </citation>
    <scope>NUCLEOTIDE SEQUENCE [LARGE SCALE GENOMIC DNA]</scope>
    <source>
        <strain evidence="1 2">CR2-3x</strain>
    </source>
</reference>
<evidence type="ECO:0000313" key="1">
    <source>
        <dbReference type="EMBL" id="ALA97388.1"/>
    </source>
</evidence>
<evidence type="ECO:0000313" key="2">
    <source>
        <dbReference type="Proteomes" id="UP000062963"/>
    </source>
</evidence>
<keyword evidence="2" id="KW-1185">Reference proteome</keyword>